<evidence type="ECO:0000256" key="9">
    <source>
        <dbReference type="SAM" id="SignalP"/>
    </source>
</evidence>
<evidence type="ECO:0000256" key="7">
    <source>
        <dbReference type="SAM" id="MobiDB-lite"/>
    </source>
</evidence>
<dbReference type="PANTHER" id="PTHR45930">
    <property type="entry name" value="G-PROTEIN COUPLED RECEPTOR 124-LIKE PROTEIN"/>
    <property type="match status" value="1"/>
</dbReference>
<keyword evidence="8" id="KW-0472">Membrane</keyword>
<name>A0A7R8V038_HERIL</name>
<keyword evidence="3 9" id="KW-0732">Signal</keyword>
<dbReference type="GO" id="GO:0007166">
    <property type="term" value="P:cell surface receptor signaling pathway"/>
    <property type="evidence" value="ECO:0007669"/>
    <property type="project" value="TreeGrafter"/>
</dbReference>
<comment type="similarity">
    <text evidence="1">Belongs to the G-protein coupled receptor 2 family. Adhesion G-protein coupled receptor (ADGR) subfamily.</text>
</comment>
<dbReference type="Pfam" id="PF13855">
    <property type="entry name" value="LRR_8"/>
    <property type="match status" value="2"/>
</dbReference>
<dbReference type="SMART" id="SM00408">
    <property type="entry name" value="IGc2"/>
    <property type="match status" value="1"/>
</dbReference>
<dbReference type="InterPro" id="IPR000483">
    <property type="entry name" value="Cys-rich_flank_reg_C"/>
</dbReference>
<dbReference type="SMART" id="SM00409">
    <property type="entry name" value="IG"/>
    <property type="match status" value="1"/>
</dbReference>
<dbReference type="SMART" id="SM00369">
    <property type="entry name" value="LRR_TYP"/>
    <property type="match status" value="6"/>
</dbReference>
<accession>A0A7R8V038</accession>
<keyword evidence="2" id="KW-0433">Leucine-rich repeat</keyword>
<proteinExistence type="inferred from homology"/>
<keyword evidence="6" id="KW-0675">Receptor</keyword>
<organism evidence="11 12">
    <name type="scientific">Hermetia illucens</name>
    <name type="common">Black soldier fly</name>
    <dbReference type="NCBI Taxonomy" id="343691"/>
    <lineage>
        <taxon>Eukaryota</taxon>
        <taxon>Metazoa</taxon>
        <taxon>Ecdysozoa</taxon>
        <taxon>Arthropoda</taxon>
        <taxon>Hexapoda</taxon>
        <taxon>Insecta</taxon>
        <taxon>Pterygota</taxon>
        <taxon>Neoptera</taxon>
        <taxon>Endopterygota</taxon>
        <taxon>Diptera</taxon>
        <taxon>Brachycera</taxon>
        <taxon>Stratiomyomorpha</taxon>
        <taxon>Stratiomyidae</taxon>
        <taxon>Hermetiinae</taxon>
        <taxon>Hermetia</taxon>
    </lineage>
</organism>
<feature type="transmembrane region" description="Helical" evidence="8">
    <location>
        <begin position="388"/>
        <end position="414"/>
    </location>
</feature>
<sequence length="718" mass="81775">MKFFTQELILCFYAISLHVFSVYVHGDWLVCGGCKCKWNSGKKTGDCRNISLEIVPDYLSSELQVLDLSFNRITVIEEDAFLKSGLQNLHKLFIRNCSLELILPKGLRGLEILIELDLSNNPMKTLSPDVFVSLVKLRSLILNNNAIETLENGLFRNLEYLKKVELRENRIVAIGTDVFVNVPVLSQIFLSGNQLSFLHKETFARLAHLQSLSLELNPWNCTCELQGFREFVLRRNLYTPPTSCHEPPQLRGMLWNDNQTIPFACKPHIFYPPRGTSINTSKENVTLTCRVHTSPSTLINWEYNKQIYLGNYQRVHIQSIRDEKRFNASDREFGQEMVTSRLTIVGAEKSDEGYYACVAFNSAGRDEVEMRLLVEKHNHQNILIQNNLIIVICLMVLGLLSASIFLAMITCCIYKKFRAINHRAAEEQQLQQKRNFGGLNVVNAVNEPYHPVGASSDVNYMEIKATKLEPEHIRNGDVGSAVVGNMKDFANLESSREYYHGNSGQGPVHHQSIQFATEALSNHQKSILDSNSSDYQPDLLPYMPQSISLNSSKLANHAISPNSPPLVNSTGVCDNQHSRAYYHYQHHFAHVYPLQFQQKQGKGFEENQQHRMGIKPHQPQPNLKEDEITDTNTKYGKNLLKNPKTGQQLSYSFEETPRNKRTTLTPANNATMTVNKTRHYEGVFLPFDHNSVSKSSIVRTSPSLNFLSNHQHPRQELL</sequence>
<dbReference type="InterPro" id="IPR003591">
    <property type="entry name" value="Leu-rich_rpt_typical-subtyp"/>
</dbReference>
<evidence type="ECO:0000256" key="3">
    <source>
        <dbReference type="ARBA" id="ARBA00022729"/>
    </source>
</evidence>
<gene>
    <name evidence="11" type="ORF">HERILL_LOCUS12199</name>
</gene>
<dbReference type="SMART" id="SM00082">
    <property type="entry name" value="LRRCT"/>
    <property type="match status" value="1"/>
</dbReference>
<dbReference type="EMBL" id="LR899013">
    <property type="protein sequence ID" value="CAD7089666.1"/>
    <property type="molecule type" value="Genomic_DNA"/>
</dbReference>
<dbReference type="Proteomes" id="UP000594454">
    <property type="component" value="Chromosome 5"/>
</dbReference>
<evidence type="ECO:0000259" key="10">
    <source>
        <dbReference type="PROSITE" id="PS50835"/>
    </source>
</evidence>
<evidence type="ECO:0000313" key="12">
    <source>
        <dbReference type="Proteomes" id="UP000594454"/>
    </source>
</evidence>
<dbReference type="PANTHER" id="PTHR45930:SF4">
    <property type="entry name" value="ADHESION G PROTEIN-COUPLED RECEPTOR A3"/>
    <property type="match status" value="1"/>
</dbReference>
<keyword evidence="4" id="KW-0677">Repeat</keyword>
<dbReference type="InterPro" id="IPR036179">
    <property type="entry name" value="Ig-like_dom_sf"/>
</dbReference>
<feature type="signal peptide" evidence="9">
    <location>
        <begin position="1"/>
        <end position="26"/>
    </location>
</feature>
<dbReference type="InterPro" id="IPR032675">
    <property type="entry name" value="LRR_dom_sf"/>
</dbReference>
<dbReference type="InterPro" id="IPR051963">
    <property type="entry name" value="Adhesion_GPCR_A"/>
</dbReference>
<evidence type="ECO:0000313" key="11">
    <source>
        <dbReference type="EMBL" id="CAD7089666.1"/>
    </source>
</evidence>
<reference evidence="11 12" key="1">
    <citation type="submission" date="2020-11" db="EMBL/GenBank/DDBJ databases">
        <authorList>
            <person name="Wallbank WR R."/>
            <person name="Pardo Diaz C."/>
            <person name="Kozak K."/>
            <person name="Martin S."/>
            <person name="Jiggins C."/>
            <person name="Moest M."/>
            <person name="Warren A I."/>
            <person name="Generalovic N T."/>
            <person name="Byers J.R.P. K."/>
            <person name="Montejo-Kovacevich G."/>
            <person name="Yen C E."/>
        </authorList>
    </citation>
    <scope>NUCLEOTIDE SEQUENCE [LARGE SCALE GENOMIC DNA]</scope>
</reference>
<evidence type="ECO:0000256" key="5">
    <source>
        <dbReference type="ARBA" id="ARBA00023157"/>
    </source>
</evidence>
<dbReference type="AlphaFoldDB" id="A0A7R8V038"/>
<dbReference type="InterPro" id="IPR007110">
    <property type="entry name" value="Ig-like_dom"/>
</dbReference>
<dbReference type="Gene3D" id="2.60.40.10">
    <property type="entry name" value="Immunoglobulins"/>
    <property type="match status" value="1"/>
</dbReference>
<dbReference type="SUPFAM" id="SSF52058">
    <property type="entry name" value="L domain-like"/>
    <property type="match status" value="1"/>
</dbReference>
<evidence type="ECO:0000256" key="4">
    <source>
        <dbReference type="ARBA" id="ARBA00022737"/>
    </source>
</evidence>
<evidence type="ECO:0000256" key="6">
    <source>
        <dbReference type="ARBA" id="ARBA00023170"/>
    </source>
</evidence>
<dbReference type="FunCoup" id="A0A7R8V038">
    <property type="interactions" value="103"/>
</dbReference>
<dbReference type="PROSITE" id="PS50835">
    <property type="entry name" value="IG_LIKE"/>
    <property type="match status" value="1"/>
</dbReference>
<keyword evidence="8" id="KW-1133">Transmembrane helix</keyword>
<dbReference type="InterPro" id="IPR003599">
    <property type="entry name" value="Ig_sub"/>
</dbReference>
<dbReference type="OrthoDB" id="5954366at2759"/>
<evidence type="ECO:0000256" key="8">
    <source>
        <dbReference type="SAM" id="Phobius"/>
    </source>
</evidence>
<dbReference type="InParanoid" id="A0A7R8V038"/>
<dbReference type="GO" id="GO:0005886">
    <property type="term" value="C:plasma membrane"/>
    <property type="evidence" value="ECO:0007669"/>
    <property type="project" value="TreeGrafter"/>
</dbReference>
<feature type="domain" description="Ig-like" evidence="10">
    <location>
        <begin position="267"/>
        <end position="373"/>
    </location>
</feature>
<dbReference type="SUPFAM" id="SSF48726">
    <property type="entry name" value="Immunoglobulin"/>
    <property type="match status" value="1"/>
</dbReference>
<keyword evidence="8" id="KW-0812">Transmembrane</keyword>
<dbReference type="InterPro" id="IPR013783">
    <property type="entry name" value="Ig-like_fold"/>
</dbReference>
<evidence type="ECO:0000256" key="1">
    <source>
        <dbReference type="ARBA" id="ARBA00007343"/>
    </source>
</evidence>
<feature type="region of interest" description="Disordered" evidence="7">
    <location>
        <begin position="604"/>
        <end position="627"/>
    </location>
</feature>
<evidence type="ECO:0000256" key="2">
    <source>
        <dbReference type="ARBA" id="ARBA00022614"/>
    </source>
</evidence>
<dbReference type="PROSITE" id="PS51450">
    <property type="entry name" value="LRR"/>
    <property type="match status" value="2"/>
</dbReference>
<dbReference type="InterPro" id="IPR001611">
    <property type="entry name" value="Leu-rich_rpt"/>
</dbReference>
<feature type="chain" id="PRO_5030909112" description="Ig-like domain-containing protein" evidence="9">
    <location>
        <begin position="27"/>
        <end position="718"/>
    </location>
</feature>
<protein>
    <recommendedName>
        <fullName evidence="10">Ig-like domain-containing protein</fullName>
    </recommendedName>
</protein>
<dbReference type="FunFam" id="3.80.10.10:FF:000082">
    <property type="entry name" value="Leucine-rich repeat-containing 24"/>
    <property type="match status" value="1"/>
</dbReference>
<dbReference type="Pfam" id="PF13927">
    <property type="entry name" value="Ig_3"/>
    <property type="match status" value="1"/>
</dbReference>
<dbReference type="Gene3D" id="3.80.10.10">
    <property type="entry name" value="Ribonuclease Inhibitor"/>
    <property type="match status" value="2"/>
</dbReference>
<keyword evidence="5" id="KW-1015">Disulfide bond</keyword>
<dbReference type="InterPro" id="IPR003598">
    <property type="entry name" value="Ig_sub2"/>
</dbReference>
<keyword evidence="12" id="KW-1185">Reference proteome</keyword>